<evidence type="ECO:0000256" key="4">
    <source>
        <dbReference type="RuleBase" id="RU365031"/>
    </source>
</evidence>
<protein>
    <recommendedName>
        <fullName evidence="4">Aminoglycoside N(3)-acetyltransferase</fullName>
        <ecNumber evidence="4">2.3.1.-</ecNumber>
    </recommendedName>
</protein>
<keyword evidence="3 4" id="KW-0012">Acyltransferase</keyword>
<dbReference type="SUPFAM" id="SSF110710">
    <property type="entry name" value="TTHA0583/YokD-like"/>
    <property type="match status" value="1"/>
</dbReference>
<dbReference type="KEGG" id="bcoh:BC6307_07895"/>
<dbReference type="InterPro" id="IPR028345">
    <property type="entry name" value="Antibiotic_NAT-like"/>
</dbReference>
<dbReference type="EC" id="2.3.1.-" evidence="4"/>
<keyword evidence="2 4" id="KW-0808">Transferase</keyword>
<dbReference type="GO" id="GO:0046353">
    <property type="term" value="F:aminoglycoside 3-N-acetyltransferase activity"/>
    <property type="evidence" value="ECO:0007669"/>
    <property type="project" value="UniProtKB-EC"/>
</dbReference>
<organism evidence="5 6">
    <name type="scientific">Sutcliffiella cohnii</name>
    <dbReference type="NCBI Taxonomy" id="33932"/>
    <lineage>
        <taxon>Bacteria</taxon>
        <taxon>Bacillati</taxon>
        <taxon>Bacillota</taxon>
        <taxon>Bacilli</taxon>
        <taxon>Bacillales</taxon>
        <taxon>Bacillaceae</taxon>
        <taxon>Sutcliffiella</taxon>
    </lineage>
</organism>
<dbReference type="AlphaFoldDB" id="A0A223KNW5"/>
<dbReference type="STRING" id="1314751.GCA_001591425_00461"/>
<keyword evidence="6" id="KW-1185">Reference proteome</keyword>
<keyword evidence="4" id="KW-0046">Antibiotic resistance</keyword>
<dbReference type="Proteomes" id="UP000215224">
    <property type="component" value="Chromosome"/>
</dbReference>
<accession>A0A223KNW5</accession>
<dbReference type="EMBL" id="CP018866">
    <property type="protein sequence ID" value="AST91205.1"/>
    <property type="molecule type" value="Genomic_DNA"/>
</dbReference>
<evidence type="ECO:0000256" key="3">
    <source>
        <dbReference type="ARBA" id="ARBA00023315"/>
    </source>
</evidence>
<evidence type="ECO:0000313" key="5">
    <source>
        <dbReference type="EMBL" id="AST91205.1"/>
    </source>
</evidence>
<evidence type="ECO:0000256" key="1">
    <source>
        <dbReference type="ARBA" id="ARBA00006383"/>
    </source>
</evidence>
<name>A0A223KNW5_9BACI</name>
<comment type="similarity">
    <text evidence="1 4">Belongs to the antibiotic N-acetyltransferase family.</text>
</comment>
<gene>
    <name evidence="5" type="ORF">BC6307_07895</name>
</gene>
<dbReference type="PANTHER" id="PTHR11104:SF0">
    <property type="entry name" value="SPBETA PROPHAGE-DERIVED AMINOGLYCOSIDE N(3')-ACETYLTRANSFERASE-LIKE PROTEIN YOKD"/>
    <property type="match status" value="1"/>
</dbReference>
<dbReference type="InterPro" id="IPR003679">
    <property type="entry name" value="Amioglycoside_AcTrfase"/>
</dbReference>
<dbReference type="GO" id="GO:0046677">
    <property type="term" value="P:response to antibiotic"/>
    <property type="evidence" value="ECO:0007669"/>
    <property type="project" value="UniProtKB-KW"/>
</dbReference>
<comment type="catalytic activity">
    <reaction evidence="4">
        <text>a 2-deoxystreptamine antibiotic + acetyl-CoA = an N(3)-acetyl-2-deoxystreptamine antibiotic + CoA + H(+)</text>
        <dbReference type="Rhea" id="RHEA:12665"/>
        <dbReference type="ChEBI" id="CHEBI:15378"/>
        <dbReference type="ChEBI" id="CHEBI:57287"/>
        <dbReference type="ChEBI" id="CHEBI:57288"/>
        <dbReference type="ChEBI" id="CHEBI:57921"/>
        <dbReference type="ChEBI" id="CHEBI:77452"/>
        <dbReference type="EC" id="2.3.1.81"/>
    </reaction>
</comment>
<proteinExistence type="inferred from homology"/>
<dbReference type="Pfam" id="PF02522">
    <property type="entry name" value="Antibiotic_NAT"/>
    <property type="match status" value="1"/>
</dbReference>
<sequence>MSELKVMEEMKSPNTRGSLRREFELLGLKKGMVVIIHSSLSSLGWVCGGAVAVVQALMDVVGEEGTIVMPTQTGDNSDPSGWQNPPVPEEWWATIRNEMPAFDPDITPTRGMGKVVETFRTFPNVKRSSHPMYSFSAWGKHAEYIISEQPLDAGFGQQSPLGKIYDLNGKVLLIGVGHDSNTSLHLAEHAKPHPTIVEKGTAMLVNGERKWVNYKEIEYDADVFEAIGSVYEKNHSFSQYTVGKSSCKLVNQREIVDFARRWFQEN</sequence>
<evidence type="ECO:0000256" key="2">
    <source>
        <dbReference type="ARBA" id="ARBA00022679"/>
    </source>
</evidence>
<dbReference type="PANTHER" id="PTHR11104">
    <property type="entry name" value="AMINOGLYCOSIDE N3-ACETYLTRANSFERASE"/>
    <property type="match status" value="1"/>
</dbReference>
<dbReference type="RefSeq" id="WP_066411543.1">
    <property type="nucleotide sequence ID" value="NZ_CP018866.1"/>
</dbReference>
<reference evidence="5 6" key="1">
    <citation type="submission" date="2016-12" db="EMBL/GenBank/DDBJ databases">
        <title>The whole genome sequencing and assembly of Bacillus cohnii DSM 6307T strain.</title>
        <authorList>
            <person name="Lee Y.-J."/>
            <person name="Yi H."/>
            <person name="Bahn Y.-S."/>
            <person name="Kim J.F."/>
            <person name="Lee D.-W."/>
        </authorList>
    </citation>
    <scope>NUCLEOTIDE SEQUENCE [LARGE SCALE GENOMIC DNA]</scope>
    <source>
        <strain evidence="5 6">DSM 6307</strain>
    </source>
</reference>
<evidence type="ECO:0000313" key="6">
    <source>
        <dbReference type="Proteomes" id="UP000215224"/>
    </source>
</evidence>